<protein>
    <submittedName>
        <fullName evidence="2">Putative membrane protein</fullName>
    </submittedName>
</protein>
<evidence type="ECO:0000256" key="1">
    <source>
        <dbReference type="SAM" id="Phobius"/>
    </source>
</evidence>
<dbReference type="RefSeq" id="WP_238477061.1">
    <property type="nucleotide sequence ID" value="NZ_CP064786.1"/>
</dbReference>
<dbReference type="Proteomes" id="UP000663586">
    <property type="component" value="Chromosome"/>
</dbReference>
<dbReference type="AlphaFoldDB" id="A0A897MVA2"/>
<accession>A0A897MVA2</accession>
<name>A0A897MVA2_9EURY</name>
<feature type="transmembrane region" description="Helical" evidence="1">
    <location>
        <begin position="135"/>
        <end position="154"/>
    </location>
</feature>
<proteinExistence type="predicted"/>
<feature type="transmembrane region" description="Helical" evidence="1">
    <location>
        <begin position="166"/>
        <end position="184"/>
    </location>
</feature>
<keyword evidence="1" id="KW-0472">Membrane</keyword>
<feature type="transmembrane region" description="Helical" evidence="1">
    <location>
        <begin position="76"/>
        <end position="97"/>
    </location>
</feature>
<dbReference type="EMBL" id="CP064786">
    <property type="protein sequence ID" value="QSG02993.1"/>
    <property type="molecule type" value="Genomic_DNA"/>
</dbReference>
<organism evidence="2 3">
    <name type="scientific">Natranaeroarchaeum sulfidigenes</name>
    <dbReference type="NCBI Taxonomy" id="2784880"/>
    <lineage>
        <taxon>Archaea</taxon>
        <taxon>Methanobacteriati</taxon>
        <taxon>Methanobacteriota</taxon>
        <taxon>Stenosarchaea group</taxon>
        <taxon>Halobacteria</taxon>
        <taxon>Halobacteriales</taxon>
        <taxon>Natronoarchaeaceae</taxon>
        <taxon>Natranaeroarchaeum</taxon>
    </lineage>
</organism>
<evidence type="ECO:0000313" key="3">
    <source>
        <dbReference type="Proteomes" id="UP000663586"/>
    </source>
</evidence>
<evidence type="ECO:0000313" key="2">
    <source>
        <dbReference type="EMBL" id="QSG02993.1"/>
    </source>
</evidence>
<feature type="transmembrane region" description="Helical" evidence="1">
    <location>
        <begin position="238"/>
        <end position="262"/>
    </location>
</feature>
<keyword evidence="1" id="KW-1133">Transmembrane helix</keyword>
<feature type="transmembrane region" description="Helical" evidence="1">
    <location>
        <begin position="104"/>
        <end position="123"/>
    </location>
</feature>
<dbReference type="GeneID" id="70685160"/>
<gene>
    <name evidence="2" type="ORF">AArcS_1783</name>
</gene>
<keyword evidence="3" id="KW-1185">Reference proteome</keyword>
<sequence>MLSKPLGVVKYALFAVFDPARIVSGSVTEFDRTRWRQFKRAIQLSLFYLVNLVLYAVPLTLAGFGQVGDPGESPAIVESVAAGIGIGPELLWSYVMAFVQNCSYLFLFSILTFVMFHLAVWVTRSSNGYLQSINTVVYSTGIYLAAIFSVTWYITMAESIVVAEEWLIWLQAEFVYTIIDAVGSDLELATGRPEPVSLADATRAGVSTLALLFVSIAYYLYSLYLGAQINHDANRTTALLTVVLVVVSPALFVLGSVLVALYGGALSLTTV</sequence>
<feature type="transmembrane region" description="Helical" evidence="1">
    <location>
        <begin position="44"/>
        <end position="64"/>
    </location>
</feature>
<keyword evidence="1" id="KW-0812">Transmembrane</keyword>
<feature type="transmembrane region" description="Helical" evidence="1">
    <location>
        <begin position="204"/>
        <end position="226"/>
    </location>
</feature>
<dbReference type="KEGG" id="hara:AArcS_1783"/>
<reference evidence="2" key="1">
    <citation type="submission" date="2020-11" db="EMBL/GenBank/DDBJ databases">
        <title>Carbohydrate-dependent, anaerobic sulfur respiration: A novel catabolism in halophilic archaea.</title>
        <authorList>
            <person name="Sorokin D.Y."/>
            <person name="Messina E."/>
            <person name="Smedile F."/>
            <person name="La Cono V."/>
            <person name="Hallsworth J.E."/>
            <person name="Yakimov M.M."/>
        </authorList>
    </citation>
    <scope>NUCLEOTIDE SEQUENCE</scope>
    <source>
        <strain evidence="2">AArc-S</strain>
    </source>
</reference>